<dbReference type="Proteomes" id="UP000265520">
    <property type="component" value="Unassembled WGS sequence"/>
</dbReference>
<name>A0A392UZX6_9FABA</name>
<keyword evidence="2" id="KW-1185">Reference proteome</keyword>
<protein>
    <submittedName>
        <fullName evidence="1">Uncharacterized protein</fullName>
    </submittedName>
</protein>
<sequence length="37" mass="4305">MASPSKTGRHGGPNRRRLREVVVRLKLNRNLHVLEEQ</sequence>
<evidence type="ECO:0000313" key="1">
    <source>
        <dbReference type="EMBL" id="MCI81427.1"/>
    </source>
</evidence>
<dbReference type="AlphaFoldDB" id="A0A392UZX6"/>
<comment type="caution">
    <text evidence="1">The sequence shown here is derived from an EMBL/GenBank/DDBJ whole genome shotgun (WGS) entry which is preliminary data.</text>
</comment>
<organism evidence="1 2">
    <name type="scientific">Trifolium medium</name>
    <dbReference type="NCBI Taxonomy" id="97028"/>
    <lineage>
        <taxon>Eukaryota</taxon>
        <taxon>Viridiplantae</taxon>
        <taxon>Streptophyta</taxon>
        <taxon>Embryophyta</taxon>
        <taxon>Tracheophyta</taxon>
        <taxon>Spermatophyta</taxon>
        <taxon>Magnoliopsida</taxon>
        <taxon>eudicotyledons</taxon>
        <taxon>Gunneridae</taxon>
        <taxon>Pentapetalae</taxon>
        <taxon>rosids</taxon>
        <taxon>fabids</taxon>
        <taxon>Fabales</taxon>
        <taxon>Fabaceae</taxon>
        <taxon>Papilionoideae</taxon>
        <taxon>50 kb inversion clade</taxon>
        <taxon>NPAAA clade</taxon>
        <taxon>Hologalegina</taxon>
        <taxon>IRL clade</taxon>
        <taxon>Trifolieae</taxon>
        <taxon>Trifolium</taxon>
    </lineage>
</organism>
<proteinExistence type="predicted"/>
<dbReference type="EMBL" id="LXQA011018759">
    <property type="protein sequence ID" value="MCI81427.1"/>
    <property type="molecule type" value="Genomic_DNA"/>
</dbReference>
<evidence type="ECO:0000313" key="2">
    <source>
        <dbReference type="Proteomes" id="UP000265520"/>
    </source>
</evidence>
<accession>A0A392UZX6</accession>
<reference evidence="1 2" key="1">
    <citation type="journal article" date="2018" name="Front. Plant Sci.">
        <title>Red Clover (Trifolium pratense) and Zigzag Clover (T. medium) - A Picture of Genomic Similarities and Differences.</title>
        <authorList>
            <person name="Dluhosova J."/>
            <person name="Istvanek J."/>
            <person name="Nedelnik J."/>
            <person name="Repkova J."/>
        </authorList>
    </citation>
    <scope>NUCLEOTIDE SEQUENCE [LARGE SCALE GENOMIC DNA]</scope>
    <source>
        <strain evidence="2">cv. 10/8</strain>
        <tissue evidence="1">Leaf</tissue>
    </source>
</reference>